<dbReference type="RefSeq" id="WP_173261469.1">
    <property type="nucleotide sequence ID" value="NZ_BLLG01000002.1"/>
</dbReference>
<comment type="subcellular location">
    <subcellularLocation>
        <location evidence="1">Cell membrane</location>
        <topology evidence="1">Multi-pass membrane protein</topology>
    </subcellularLocation>
</comment>
<dbReference type="SUPFAM" id="SSF52540">
    <property type="entry name" value="P-loop containing nucleoside triphosphate hydrolases"/>
    <property type="match status" value="1"/>
</dbReference>
<accession>A0A6A0AP70</accession>
<dbReference type="FunFam" id="3.40.50.300:FF:000854">
    <property type="entry name" value="Multidrug ABC transporter ATP-binding protein"/>
    <property type="match status" value="1"/>
</dbReference>
<gene>
    <name evidence="12" type="ORF">SCWH03_06520</name>
</gene>
<feature type="domain" description="ABC transmembrane type-1" evidence="11">
    <location>
        <begin position="19"/>
        <end position="300"/>
    </location>
</feature>
<dbReference type="GO" id="GO:0016887">
    <property type="term" value="F:ATP hydrolysis activity"/>
    <property type="evidence" value="ECO:0007669"/>
    <property type="project" value="InterPro"/>
</dbReference>
<feature type="transmembrane region" description="Helical" evidence="9">
    <location>
        <begin position="237"/>
        <end position="259"/>
    </location>
</feature>
<proteinExistence type="predicted"/>
<evidence type="ECO:0000256" key="9">
    <source>
        <dbReference type="SAM" id="Phobius"/>
    </source>
</evidence>
<protein>
    <submittedName>
        <fullName evidence="12">ABC transporter ATP-binding protein</fullName>
    </submittedName>
</protein>
<dbReference type="InterPro" id="IPR003439">
    <property type="entry name" value="ABC_transporter-like_ATP-bd"/>
</dbReference>
<feature type="domain" description="ABC transporter" evidence="10">
    <location>
        <begin position="334"/>
        <end position="567"/>
    </location>
</feature>
<dbReference type="GO" id="GO:0015421">
    <property type="term" value="F:ABC-type oligopeptide transporter activity"/>
    <property type="evidence" value="ECO:0007669"/>
    <property type="project" value="TreeGrafter"/>
</dbReference>
<dbReference type="Gene3D" id="3.40.50.300">
    <property type="entry name" value="P-loop containing nucleotide triphosphate hydrolases"/>
    <property type="match status" value="1"/>
</dbReference>
<dbReference type="CDD" id="cd18548">
    <property type="entry name" value="ABC_6TM_Tm287_like"/>
    <property type="match status" value="1"/>
</dbReference>
<keyword evidence="2" id="KW-0813">Transport</keyword>
<dbReference type="EMBL" id="BLLG01000002">
    <property type="protein sequence ID" value="GFH34438.1"/>
    <property type="molecule type" value="Genomic_DNA"/>
</dbReference>
<keyword evidence="7 9" id="KW-1133">Transmembrane helix</keyword>
<evidence type="ECO:0000256" key="6">
    <source>
        <dbReference type="ARBA" id="ARBA00022840"/>
    </source>
</evidence>
<dbReference type="InterPro" id="IPR039421">
    <property type="entry name" value="Type_1_exporter"/>
</dbReference>
<feature type="transmembrane region" description="Helical" evidence="9">
    <location>
        <begin position="158"/>
        <end position="179"/>
    </location>
</feature>
<evidence type="ECO:0000256" key="4">
    <source>
        <dbReference type="ARBA" id="ARBA00022692"/>
    </source>
</evidence>
<evidence type="ECO:0000256" key="7">
    <source>
        <dbReference type="ARBA" id="ARBA00022989"/>
    </source>
</evidence>
<dbReference type="SMART" id="SM00382">
    <property type="entry name" value="AAA"/>
    <property type="match status" value="1"/>
</dbReference>
<evidence type="ECO:0000256" key="1">
    <source>
        <dbReference type="ARBA" id="ARBA00004651"/>
    </source>
</evidence>
<feature type="transmembrane region" description="Helical" evidence="9">
    <location>
        <begin position="128"/>
        <end position="152"/>
    </location>
</feature>
<dbReference type="AlphaFoldDB" id="A0A6A0AP70"/>
<name>A0A6A0AP70_9ACTN</name>
<dbReference type="GO" id="GO:0005886">
    <property type="term" value="C:plasma membrane"/>
    <property type="evidence" value="ECO:0007669"/>
    <property type="project" value="UniProtKB-SubCell"/>
</dbReference>
<keyword evidence="3" id="KW-1003">Cell membrane</keyword>
<dbReference type="Proteomes" id="UP000484988">
    <property type="component" value="Unassembled WGS sequence"/>
</dbReference>
<keyword evidence="8 9" id="KW-0472">Membrane</keyword>
<evidence type="ECO:0000256" key="3">
    <source>
        <dbReference type="ARBA" id="ARBA00022475"/>
    </source>
</evidence>
<dbReference type="PROSITE" id="PS50893">
    <property type="entry name" value="ABC_TRANSPORTER_2"/>
    <property type="match status" value="1"/>
</dbReference>
<dbReference type="InterPro" id="IPR036640">
    <property type="entry name" value="ABC1_TM_sf"/>
</dbReference>
<organism evidence="12 13">
    <name type="scientific">Streptomyces pacificus</name>
    <dbReference type="NCBI Taxonomy" id="2705029"/>
    <lineage>
        <taxon>Bacteria</taxon>
        <taxon>Bacillati</taxon>
        <taxon>Actinomycetota</taxon>
        <taxon>Actinomycetes</taxon>
        <taxon>Kitasatosporales</taxon>
        <taxon>Streptomycetaceae</taxon>
        <taxon>Streptomyces</taxon>
    </lineage>
</organism>
<dbReference type="PANTHER" id="PTHR43394">
    <property type="entry name" value="ATP-DEPENDENT PERMEASE MDL1, MITOCHONDRIAL"/>
    <property type="match status" value="1"/>
</dbReference>
<keyword evidence="6 12" id="KW-0067">ATP-binding</keyword>
<evidence type="ECO:0000259" key="11">
    <source>
        <dbReference type="PROSITE" id="PS50929"/>
    </source>
</evidence>
<dbReference type="Pfam" id="PF00005">
    <property type="entry name" value="ABC_tran"/>
    <property type="match status" value="1"/>
</dbReference>
<dbReference type="PROSITE" id="PS00211">
    <property type="entry name" value="ABC_TRANSPORTER_1"/>
    <property type="match status" value="1"/>
</dbReference>
<dbReference type="PROSITE" id="PS50929">
    <property type="entry name" value="ABC_TM1F"/>
    <property type="match status" value="1"/>
</dbReference>
<dbReference type="InterPro" id="IPR017871">
    <property type="entry name" value="ABC_transporter-like_CS"/>
</dbReference>
<evidence type="ECO:0000313" key="12">
    <source>
        <dbReference type="EMBL" id="GFH34438.1"/>
    </source>
</evidence>
<reference evidence="12 13" key="1">
    <citation type="submission" date="2020-02" db="EMBL/GenBank/DDBJ databases">
        <title>Whole Genome Shotgun Sequence of Streptomyces sp. strain CWH03.</title>
        <authorList>
            <person name="Dohra H."/>
            <person name="Kodani S."/>
            <person name="Yamamura H."/>
        </authorList>
    </citation>
    <scope>NUCLEOTIDE SEQUENCE [LARGE SCALE GENOMIC DNA]</scope>
    <source>
        <strain evidence="12 13">CWH03</strain>
    </source>
</reference>
<feature type="transmembrane region" description="Helical" evidence="9">
    <location>
        <begin position="271"/>
        <end position="295"/>
    </location>
</feature>
<keyword evidence="4 9" id="KW-0812">Transmembrane</keyword>
<dbReference type="Pfam" id="PF00664">
    <property type="entry name" value="ABC_membrane"/>
    <property type="match status" value="1"/>
</dbReference>
<dbReference type="InterPro" id="IPR003593">
    <property type="entry name" value="AAA+_ATPase"/>
</dbReference>
<sequence>MLIGFLNTQMRPYRRGLSALVVLQLVQTSASLLLPTLNAAVIDHGILQGDVEYIASVGALMLGVAVIQILTASGAVVLAARCAARLGRDLRRRVFRRVLALSAREVGDLGAPSLLNRTVNDVQQVQNIVLTTADVAVPAVVMCLGGIVLAVFQDVAVSLVIVVLVVVVIAALAVTLGRLGPLYTRMQRSVDRIGHLLRERISGVRVIRAFVRDDHERARFDRTNAELSEAALRVGRIMAGMPVMVTIVMNILTVVIIWISGRRIDDGEMPLGALTALLTYVTLIIVSIIMAVMVFSEGSRAAVSAGRIQQVLDTRTSVPAPRRPVRALAAPGEVELRGATFGYPGAEKPVLRDVDLAVRPGQTVAILGSTGSGKSTLLNLVLRLYDVTAGTVRVHGVDARDIDPALLSRTVGHVPQRPHLFSGTVASNLRFGRPDATDAELWQALEVAQAREFVDRIGLDAPVAQGGANLSGGQRQRLAIARTLVRRPAVYLLDDCFSALDHGTEARLRAALASELSGATVLLVTQRVEAAENADHVLLLDDGRVIGSGTPDRLSRDNPVYREIALSQPVHQEVR</sequence>
<evidence type="ECO:0000256" key="8">
    <source>
        <dbReference type="ARBA" id="ARBA00023136"/>
    </source>
</evidence>
<keyword evidence="5" id="KW-0547">Nucleotide-binding</keyword>
<evidence type="ECO:0000259" key="10">
    <source>
        <dbReference type="PROSITE" id="PS50893"/>
    </source>
</evidence>
<dbReference type="GO" id="GO:0005524">
    <property type="term" value="F:ATP binding"/>
    <property type="evidence" value="ECO:0007669"/>
    <property type="project" value="UniProtKB-KW"/>
</dbReference>
<evidence type="ECO:0000256" key="2">
    <source>
        <dbReference type="ARBA" id="ARBA00022448"/>
    </source>
</evidence>
<feature type="transmembrane region" description="Helical" evidence="9">
    <location>
        <begin position="55"/>
        <end position="83"/>
    </location>
</feature>
<dbReference type="SUPFAM" id="SSF90123">
    <property type="entry name" value="ABC transporter transmembrane region"/>
    <property type="match status" value="1"/>
</dbReference>
<keyword evidence="13" id="KW-1185">Reference proteome</keyword>
<comment type="caution">
    <text evidence="12">The sequence shown here is derived from an EMBL/GenBank/DDBJ whole genome shotgun (WGS) entry which is preliminary data.</text>
</comment>
<dbReference type="Gene3D" id="1.20.1560.10">
    <property type="entry name" value="ABC transporter type 1, transmembrane domain"/>
    <property type="match status" value="1"/>
</dbReference>
<dbReference type="InterPro" id="IPR011527">
    <property type="entry name" value="ABC1_TM_dom"/>
</dbReference>
<evidence type="ECO:0000313" key="13">
    <source>
        <dbReference type="Proteomes" id="UP000484988"/>
    </source>
</evidence>
<dbReference type="InterPro" id="IPR027417">
    <property type="entry name" value="P-loop_NTPase"/>
</dbReference>
<evidence type="ECO:0000256" key="5">
    <source>
        <dbReference type="ARBA" id="ARBA00022741"/>
    </source>
</evidence>
<dbReference type="PANTHER" id="PTHR43394:SF1">
    <property type="entry name" value="ATP-BINDING CASSETTE SUB-FAMILY B MEMBER 10, MITOCHONDRIAL"/>
    <property type="match status" value="1"/>
</dbReference>